<organism evidence="2 3">
    <name type="scientific">Parabacteroides chartae</name>
    <dbReference type="NCBI Taxonomy" id="1037355"/>
    <lineage>
        <taxon>Bacteria</taxon>
        <taxon>Pseudomonadati</taxon>
        <taxon>Bacteroidota</taxon>
        <taxon>Bacteroidia</taxon>
        <taxon>Bacteroidales</taxon>
        <taxon>Tannerellaceae</taxon>
        <taxon>Parabacteroides</taxon>
    </lineage>
</organism>
<name>A0A1T4ZZN3_9BACT</name>
<dbReference type="AlphaFoldDB" id="A0A1T4ZZN3"/>
<keyword evidence="1" id="KW-1133">Transmembrane helix</keyword>
<keyword evidence="1" id="KW-0472">Membrane</keyword>
<protein>
    <submittedName>
        <fullName evidence="2">Uncharacterized protein</fullName>
    </submittedName>
</protein>
<accession>A0A1T4ZZN3</accession>
<evidence type="ECO:0000313" key="2">
    <source>
        <dbReference type="EMBL" id="SKB28180.1"/>
    </source>
</evidence>
<feature type="transmembrane region" description="Helical" evidence="1">
    <location>
        <begin position="32"/>
        <end position="52"/>
    </location>
</feature>
<sequence>MLYHCLCHKSMEKIRDDIVGSLFLSLFFSLKIMFIGLTIIITGNSYLCGFIMKEGKKDDIKRS</sequence>
<gene>
    <name evidence="2" type="ORF">SAMN05660349_00314</name>
</gene>
<keyword evidence="1" id="KW-0812">Transmembrane</keyword>
<proteinExistence type="predicted"/>
<evidence type="ECO:0000256" key="1">
    <source>
        <dbReference type="SAM" id="Phobius"/>
    </source>
</evidence>
<keyword evidence="3" id="KW-1185">Reference proteome</keyword>
<reference evidence="3" key="1">
    <citation type="submission" date="2017-02" db="EMBL/GenBank/DDBJ databases">
        <authorList>
            <person name="Varghese N."/>
            <person name="Submissions S."/>
        </authorList>
    </citation>
    <scope>NUCLEOTIDE SEQUENCE [LARGE SCALE GENOMIC DNA]</scope>
    <source>
        <strain evidence="3">DSM 24967</strain>
    </source>
</reference>
<dbReference type="Proteomes" id="UP000190852">
    <property type="component" value="Unassembled WGS sequence"/>
</dbReference>
<evidence type="ECO:0000313" key="3">
    <source>
        <dbReference type="Proteomes" id="UP000190852"/>
    </source>
</evidence>
<dbReference type="EMBL" id="FUYQ01000001">
    <property type="protein sequence ID" value="SKB28180.1"/>
    <property type="molecule type" value="Genomic_DNA"/>
</dbReference>